<dbReference type="RefSeq" id="WP_342372737.1">
    <property type="nucleotide sequence ID" value="NZ_CP115965.1"/>
</dbReference>
<keyword evidence="7" id="KW-1185">Reference proteome</keyword>
<dbReference type="InterPro" id="IPR036291">
    <property type="entry name" value="NAD(P)-bd_dom_sf"/>
</dbReference>
<evidence type="ECO:0000256" key="1">
    <source>
        <dbReference type="ARBA" id="ARBA00001947"/>
    </source>
</evidence>
<proteinExistence type="predicted"/>
<evidence type="ECO:0000313" key="6">
    <source>
        <dbReference type="EMBL" id="WZW98828.1"/>
    </source>
</evidence>
<keyword evidence="2" id="KW-0479">Metal-binding</keyword>
<dbReference type="InterPro" id="IPR013154">
    <property type="entry name" value="ADH-like_N"/>
</dbReference>
<protein>
    <submittedName>
        <fullName evidence="6">Alcohol dehydrogenase catalytic domain-containing protein</fullName>
    </submittedName>
</protein>
<dbReference type="SUPFAM" id="SSF51735">
    <property type="entry name" value="NAD(P)-binding Rossmann-fold domains"/>
    <property type="match status" value="1"/>
</dbReference>
<sequence>MNQTPTGTPAQPIPATQHAVQIVGVDEIVVNTAKPVDPVGPTQLLLQVEACGICFSDTKLLHAFETHPRKVDVVSGLTPAQLAEIPSYHPGSAPTVPGHEPVGRIVAIGDAVEHFSVGDRVLVQADWKHLKTARSNGAFGYNFEGALQEYVVIDERCVVSPDGEEFLLHVAEEPSAAAVGLIEPWATVEAAYAAAERQGLQPGGRLLLVADADTETSGAHALSEAAGCEVTLATADGLDLIAGQTFDDIIYYGSDAATLGELGQLLGLRAILNVVLDGARIDGPVQVDVGRVHYDYIRYCGTTGSDPAEGYTWLPATGEIRAGDAVAVVGAAGPMGLMHTMRAVTLGSEGIDVASVVATDLNDDRLAHLASEIDPVAAERGVKVSYVNTGEEQLQPGFDYLACMVPVPALVAQAVELAGPGGVVNAFAGIPAGTFGEVNLQHLIENRVFLFGTSGSDVKDMATVLRKIEAGIVDTTISLDAVCGIAGFDDAINAVMNRTSGGKIMVFPQLHDLPFTRLVDLAGIRPDVADKLADGRWTVEAEKALLGR</sequence>
<evidence type="ECO:0000256" key="3">
    <source>
        <dbReference type="ARBA" id="ARBA00022833"/>
    </source>
</evidence>
<dbReference type="Gene3D" id="3.40.50.720">
    <property type="entry name" value="NAD(P)-binding Rossmann-like Domain"/>
    <property type="match status" value="1"/>
</dbReference>
<dbReference type="InterPro" id="IPR050129">
    <property type="entry name" value="Zn_alcohol_dh"/>
</dbReference>
<dbReference type="PANTHER" id="PTHR43401:SF2">
    <property type="entry name" value="L-THREONINE 3-DEHYDROGENASE"/>
    <property type="match status" value="1"/>
</dbReference>
<name>A0ABZ3C7S1_9ACTN</name>
<dbReference type="PANTHER" id="PTHR43401">
    <property type="entry name" value="L-THREONINE 3-DEHYDROGENASE"/>
    <property type="match status" value="1"/>
</dbReference>
<evidence type="ECO:0000259" key="5">
    <source>
        <dbReference type="Pfam" id="PF08240"/>
    </source>
</evidence>
<dbReference type="Gene3D" id="3.90.180.10">
    <property type="entry name" value="Medium-chain alcohol dehydrogenases, catalytic domain"/>
    <property type="match status" value="2"/>
</dbReference>
<evidence type="ECO:0000256" key="4">
    <source>
        <dbReference type="ARBA" id="ARBA00023002"/>
    </source>
</evidence>
<dbReference type="PROSITE" id="PS00059">
    <property type="entry name" value="ADH_ZINC"/>
    <property type="match status" value="1"/>
</dbReference>
<evidence type="ECO:0000313" key="7">
    <source>
        <dbReference type="Proteomes" id="UP001434337"/>
    </source>
</evidence>
<dbReference type="InterPro" id="IPR011032">
    <property type="entry name" value="GroES-like_sf"/>
</dbReference>
<gene>
    <name evidence="6" type="ORF">PCC79_01055</name>
</gene>
<dbReference type="SUPFAM" id="SSF50129">
    <property type="entry name" value="GroES-like"/>
    <property type="match status" value="1"/>
</dbReference>
<comment type="cofactor">
    <cofactor evidence="1">
        <name>Zn(2+)</name>
        <dbReference type="ChEBI" id="CHEBI:29105"/>
    </cofactor>
</comment>
<dbReference type="InterPro" id="IPR002328">
    <property type="entry name" value="ADH_Zn_CS"/>
</dbReference>
<dbReference type="EMBL" id="CP115965">
    <property type="protein sequence ID" value="WZW98828.1"/>
    <property type="molecule type" value="Genomic_DNA"/>
</dbReference>
<dbReference type="Pfam" id="PF08240">
    <property type="entry name" value="ADH_N"/>
    <property type="match status" value="1"/>
</dbReference>
<dbReference type="Proteomes" id="UP001434337">
    <property type="component" value="Chromosome"/>
</dbReference>
<reference evidence="6 7" key="1">
    <citation type="journal article" date="2023" name="Environ Microbiome">
        <title>A coral-associated actinobacterium mitigates coral bleaching under heat stress.</title>
        <authorList>
            <person name="Li J."/>
            <person name="Zou Y."/>
            <person name="Li Q."/>
            <person name="Zhang J."/>
            <person name="Bourne D.G."/>
            <person name="Lyu Y."/>
            <person name="Liu C."/>
            <person name="Zhang S."/>
        </authorList>
    </citation>
    <scope>NUCLEOTIDE SEQUENCE [LARGE SCALE GENOMIC DNA]</scope>
    <source>
        <strain evidence="6 7">SCSIO 13291</strain>
    </source>
</reference>
<evidence type="ECO:0000256" key="2">
    <source>
        <dbReference type="ARBA" id="ARBA00022723"/>
    </source>
</evidence>
<organism evidence="6 7">
    <name type="scientific">Propioniciclava soli</name>
    <dbReference type="NCBI Taxonomy" id="2775081"/>
    <lineage>
        <taxon>Bacteria</taxon>
        <taxon>Bacillati</taxon>
        <taxon>Actinomycetota</taxon>
        <taxon>Actinomycetes</taxon>
        <taxon>Propionibacteriales</taxon>
        <taxon>Propionibacteriaceae</taxon>
        <taxon>Propioniciclava</taxon>
    </lineage>
</organism>
<feature type="domain" description="Alcohol dehydrogenase-like N-terminal" evidence="5">
    <location>
        <begin position="40"/>
        <end position="159"/>
    </location>
</feature>
<keyword evidence="4" id="KW-0560">Oxidoreductase</keyword>
<keyword evidence="3" id="KW-0862">Zinc</keyword>
<accession>A0ABZ3C7S1</accession>